<evidence type="ECO:0000313" key="3">
    <source>
        <dbReference type="Proteomes" id="UP000655366"/>
    </source>
</evidence>
<evidence type="ECO:0000259" key="1">
    <source>
        <dbReference type="Pfam" id="PF09348"/>
    </source>
</evidence>
<dbReference type="Proteomes" id="UP000655366">
    <property type="component" value="Unassembled WGS sequence"/>
</dbReference>
<organism evidence="2 3">
    <name type="scientific">Arthrobacter terrae</name>
    <dbReference type="NCBI Taxonomy" id="2935737"/>
    <lineage>
        <taxon>Bacteria</taxon>
        <taxon>Bacillati</taxon>
        <taxon>Actinomycetota</taxon>
        <taxon>Actinomycetes</taxon>
        <taxon>Micrococcales</taxon>
        <taxon>Micrococcaceae</taxon>
        <taxon>Arthrobacter</taxon>
    </lineage>
</organism>
<keyword evidence="3" id="KW-1185">Reference proteome</keyword>
<comment type="caution">
    <text evidence="2">The sequence shown here is derived from an EMBL/GenBank/DDBJ whole genome shotgun (WGS) entry which is preliminary data.</text>
</comment>
<feature type="domain" description="DUF1990" evidence="1">
    <location>
        <begin position="38"/>
        <end position="199"/>
    </location>
</feature>
<name>A0A931CJL7_9MICC</name>
<dbReference type="InterPro" id="IPR018960">
    <property type="entry name" value="DUF1990"/>
</dbReference>
<dbReference type="PANTHER" id="PTHR34202">
    <property type="entry name" value="UPF0548 PROTEIN"/>
    <property type="match status" value="1"/>
</dbReference>
<reference evidence="2 3" key="1">
    <citation type="submission" date="2020-11" db="EMBL/GenBank/DDBJ databases">
        <title>Arthrobacter antarcticus sp. nov., isolated from Antarctic Soil.</title>
        <authorList>
            <person name="Li J."/>
        </authorList>
    </citation>
    <scope>NUCLEOTIDE SEQUENCE [LARGE SCALE GENOMIC DNA]</scope>
    <source>
        <strain evidence="2 3">Z1-20</strain>
    </source>
</reference>
<dbReference type="Pfam" id="PF09348">
    <property type="entry name" value="DUF1990"/>
    <property type="match status" value="1"/>
</dbReference>
<dbReference type="AlphaFoldDB" id="A0A931CJL7"/>
<evidence type="ECO:0000313" key="2">
    <source>
        <dbReference type="EMBL" id="MBG0738212.1"/>
    </source>
</evidence>
<dbReference type="RefSeq" id="WP_196395149.1">
    <property type="nucleotide sequence ID" value="NZ_JADNYM010000002.1"/>
</dbReference>
<gene>
    <name evidence="2" type="ORF">IV500_02020</name>
</gene>
<protein>
    <submittedName>
        <fullName evidence="2">DUF1990 domain-containing protein</fullName>
    </submittedName>
</protein>
<sequence>MKRPGQGELTYPERGVTQIFARGLSGQEHRRGTEPAARDSVPPAGYRWVHKSIIVGRGRPAYERLAEGILSWEIQRGAGLAVRGPGRAVPGVRVVSGFGIGDLRLAVPCQVVWAQETDADAGTQEQRGPDHGDMAGFGYGTLPGHPASGEEAFTARLGGDGTVWFDVLAFSKPAGLIFRLAAPVTTLSQRLITRRYLHAARRIAAGGPLSSTGE</sequence>
<dbReference type="PANTHER" id="PTHR34202:SF1">
    <property type="entry name" value="UPF0548 PROTEIN"/>
    <property type="match status" value="1"/>
</dbReference>
<proteinExistence type="predicted"/>
<accession>A0A931CJL7</accession>
<dbReference type="EMBL" id="JADNYM010000002">
    <property type="protein sequence ID" value="MBG0738212.1"/>
    <property type="molecule type" value="Genomic_DNA"/>
</dbReference>